<dbReference type="PANTHER" id="PTHR14374:SF0">
    <property type="entry name" value="TRAFFICKING PROTEIN PARTICLE COMPLEX SUBUNIT 11"/>
    <property type="match status" value="1"/>
</dbReference>
<keyword evidence="4" id="KW-1185">Reference proteome</keyword>
<evidence type="ECO:0000313" key="3">
    <source>
        <dbReference type="EMBL" id="KAK9807487.1"/>
    </source>
</evidence>
<name>A0AAW1PFX7_9CHLO</name>
<dbReference type="Pfam" id="PF11817">
    <property type="entry name" value="Foie-gras_1"/>
    <property type="match status" value="1"/>
</dbReference>
<feature type="domain" description="Trafficking protein particle complex subunit 11" evidence="2">
    <location>
        <begin position="251"/>
        <end position="505"/>
    </location>
</feature>
<gene>
    <name evidence="3" type="ORF">WJX72_000478</name>
</gene>
<dbReference type="InterPro" id="IPR021773">
    <property type="entry name" value="TPC11"/>
</dbReference>
<dbReference type="Proteomes" id="UP001489004">
    <property type="component" value="Unassembled WGS sequence"/>
</dbReference>
<dbReference type="EMBL" id="JALJOR010000012">
    <property type="protein sequence ID" value="KAK9807487.1"/>
    <property type="molecule type" value="Genomic_DNA"/>
</dbReference>
<dbReference type="PANTHER" id="PTHR14374">
    <property type="entry name" value="FOIE GRAS"/>
    <property type="match status" value="1"/>
</dbReference>
<protein>
    <recommendedName>
        <fullName evidence="2">Trafficking protein particle complex subunit 11 domain-containing protein</fullName>
    </recommendedName>
</protein>
<reference evidence="3 4" key="1">
    <citation type="journal article" date="2024" name="Nat. Commun.">
        <title>Phylogenomics reveals the evolutionary origins of lichenization in chlorophyte algae.</title>
        <authorList>
            <person name="Puginier C."/>
            <person name="Libourel C."/>
            <person name="Otte J."/>
            <person name="Skaloud P."/>
            <person name="Haon M."/>
            <person name="Grisel S."/>
            <person name="Petersen M."/>
            <person name="Berrin J.G."/>
            <person name="Delaux P.M."/>
            <person name="Dal Grande F."/>
            <person name="Keller J."/>
        </authorList>
    </citation>
    <scope>NUCLEOTIDE SEQUENCE [LARGE SCALE GENOMIC DNA]</scope>
    <source>
        <strain evidence="3 4">SAG 2043</strain>
    </source>
</reference>
<sequence>MNTYPAELVTPPLALVALLGSPELHGAVGEFLRSHHKPPINVIGAADVQSAGRLFGDRKPSTPHSTPPPGVLKSDWFAKHRQRRPAVAVVFLERDAVVGDPTSWARVCAQLDTVRAATRSRGGRVVIVVVQGPGAGELPEERTSVLCRQAGIDRKCVSLLSLAEGDGSLKRLGRILYEQAGLFYLDESRRLLSLHSERRAASPDLNCRMAFKAAALAEFRADWATAVKTYQTAYAEVQKLPYGGVPLPLQRWYEVTAVAEQVHVKVVTLLLHQHRTSEALAHFRHHITLFRKPPFEVPPGLAAAQWGWLARQYAVMGELLSSRVDPANLLPQRDSHPAYLFLCSANAAVERRRAWQRAKELRGGVASPLRIGAIDPGRFVGQLVVREPARRLTDAEFVQHLEVSEAQVNHAQVAIQTLSTAHELYKRGPLRAGRLIYHIGALMAREHLVADDTANARRLLESVAGIYRRERWEVPLAGALLELRECAQRQNTLKEHIAYSLELASLQHALDLAQRTTIAQAAIIALQAATSLAPASSPTASPRKHVSLGGVSSAKDAASDAPITSARLEYHMRPGNNGLLSCLALQAGFQPLADDAAPDAVVHFGLALWSNLPVELPVSRAEVVFADRDGSFRVPAHRSSSGAVAGVDELMRGLSMASVRTSEANSAASVGDALQLPSQQWQRLWARWQPRVSGKAQAQHVVLYIGPSAALVWPLAPFPPGQAQLGTSAESLAAKLAPWRWEAVSPGLYELDLPSQHAAPQLRVEGAGYAMVGEQVPVDCVILAADALVQPTLAVSAQYLEGVGEPSLLRRPGLDHPSDQPLGQGGSGADAGQPLEGAVALADLPAGGCHRVRLLMGVERTGQIHVSARLTYLTAQVKGEACDSQTVLEMVVERPFQLDCTVSAPARLQSLLMPQQREADGASATQAMGSAQSVPALPVGQACVLTAAIRMTAPCEVYLHSVCLDPANDADEAVDLLDASCSDPRAPPVLLRKGDIHTCLFRLRHDRPAEALSLGTAQLTWRRLRPPQRRTSTSGGGNSRSGSPVRRSRVDGGDIGDVREIRTSLPLPTVAFQQPVISVQADFPARANAGVPFTYQLRLTNATELLQEVAISIGETSGFVFAGDRLGATAVLPKQDMLLTWRLVAYNAGPLQLPEVVLTALRCGASISVSKGRRVFVVPAVPNNQASR</sequence>
<evidence type="ECO:0000313" key="4">
    <source>
        <dbReference type="Proteomes" id="UP001489004"/>
    </source>
</evidence>
<organism evidence="3 4">
    <name type="scientific">[Myrmecia] bisecta</name>
    <dbReference type="NCBI Taxonomy" id="41462"/>
    <lineage>
        <taxon>Eukaryota</taxon>
        <taxon>Viridiplantae</taxon>
        <taxon>Chlorophyta</taxon>
        <taxon>core chlorophytes</taxon>
        <taxon>Trebouxiophyceae</taxon>
        <taxon>Trebouxiales</taxon>
        <taxon>Trebouxiaceae</taxon>
        <taxon>Myrmecia</taxon>
    </lineage>
</organism>
<evidence type="ECO:0000256" key="1">
    <source>
        <dbReference type="SAM" id="MobiDB-lite"/>
    </source>
</evidence>
<accession>A0AAW1PFX7</accession>
<evidence type="ECO:0000259" key="2">
    <source>
        <dbReference type="Pfam" id="PF11817"/>
    </source>
</evidence>
<proteinExistence type="predicted"/>
<comment type="caution">
    <text evidence="3">The sequence shown here is derived from an EMBL/GenBank/DDBJ whole genome shotgun (WGS) entry which is preliminary data.</text>
</comment>
<feature type="region of interest" description="Disordered" evidence="1">
    <location>
        <begin position="53"/>
        <end position="72"/>
    </location>
</feature>
<dbReference type="AlphaFoldDB" id="A0AAW1PFX7"/>
<feature type="region of interest" description="Disordered" evidence="1">
    <location>
        <begin position="808"/>
        <end position="831"/>
    </location>
</feature>
<feature type="region of interest" description="Disordered" evidence="1">
    <location>
        <begin position="1022"/>
        <end position="1053"/>
    </location>
</feature>